<dbReference type="RefSeq" id="XP_785795.3">
    <property type="nucleotide sequence ID" value="XM_780702.5"/>
</dbReference>
<dbReference type="Proteomes" id="UP000007110">
    <property type="component" value="Unassembled WGS sequence"/>
</dbReference>
<evidence type="ECO:0000256" key="5">
    <source>
        <dbReference type="PROSITE-ProRule" id="PRU00042"/>
    </source>
</evidence>
<evidence type="ECO:0000256" key="4">
    <source>
        <dbReference type="ARBA" id="ARBA00022833"/>
    </source>
</evidence>
<feature type="domain" description="C2H2-type" evidence="7">
    <location>
        <begin position="630"/>
        <end position="657"/>
    </location>
</feature>
<proteinExistence type="predicted"/>
<dbReference type="InterPro" id="IPR013087">
    <property type="entry name" value="Znf_C2H2_type"/>
</dbReference>
<feature type="region of interest" description="Disordered" evidence="6">
    <location>
        <begin position="27"/>
        <end position="253"/>
    </location>
</feature>
<dbReference type="Pfam" id="PF00096">
    <property type="entry name" value="zf-C2H2"/>
    <property type="match status" value="3"/>
</dbReference>
<dbReference type="EnsemblMetazoa" id="XM_780702">
    <property type="protein sequence ID" value="XP_785795"/>
    <property type="gene ID" value="LOC580656"/>
</dbReference>
<keyword evidence="3 5" id="KW-0863">Zinc-finger</keyword>
<dbReference type="InterPro" id="IPR003604">
    <property type="entry name" value="Matrin/U1-like-C_Znf_C2H2"/>
</dbReference>
<dbReference type="GO" id="GO:0005634">
    <property type="term" value="C:nucleus"/>
    <property type="evidence" value="ECO:0000318"/>
    <property type="project" value="GO_Central"/>
</dbReference>
<dbReference type="Gene3D" id="3.30.160.60">
    <property type="entry name" value="Classic Zinc Finger"/>
    <property type="match status" value="8"/>
</dbReference>
<dbReference type="AlphaFoldDB" id="A0A7M7TGP3"/>
<feature type="compositionally biased region" description="Basic and acidic residues" evidence="6">
    <location>
        <begin position="197"/>
        <end position="224"/>
    </location>
</feature>
<feature type="domain" description="C2H2-type" evidence="7">
    <location>
        <begin position="571"/>
        <end position="599"/>
    </location>
</feature>
<dbReference type="RefSeq" id="XP_030830944.1">
    <property type="nucleotide sequence ID" value="XM_030975084.1"/>
</dbReference>
<feature type="domain" description="C2H2-type" evidence="7">
    <location>
        <begin position="433"/>
        <end position="460"/>
    </location>
</feature>
<feature type="compositionally biased region" description="Basic and acidic residues" evidence="6">
    <location>
        <begin position="120"/>
        <end position="133"/>
    </location>
</feature>
<dbReference type="PANTHER" id="PTHR24379:SF121">
    <property type="entry name" value="C2H2-TYPE DOMAIN-CONTAINING PROTEIN"/>
    <property type="match status" value="1"/>
</dbReference>
<reference evidence="8" key="2">
    <citation type="submission" date="2021-01" db="UniProtKB">
        <authorList>
            <consortium name="EnsemblMetazoa"/>
        </authorList>
    </citation>
    <scope>IDENTIFICATION</scope>
</reference>
<accession>A0A7M7TGP3</accession>
<evidence type="ECO:0000259" key="7">
    <source>
        <dbReference type="PROSITE" id="PS50157"/>
    </source>
</evidence>
<dbReference type="GO" id="GO:0008270">
    <property type="term" value="F:zinc ion binding"/>
    <property type="evidence" value="ECO:0007669"/>
    <property type="project" value="UniProtKB-KW"/>
</dbReference>
<evidence type="ECO:0000256" key="1">
    <source>
        <dbReference type="ARBA" id="ARBA00022723"/>
    </source>
</evidence>
<dbReference type="GO" id="GO:0003676">
    <property type="term" value="F:nucleic acid binding"/>
    <property type="evidence" value="ECO:0007669"/>
    <property type="project" value="InterPro"/>
</dbReference>
<dbReference type="OrthoDB" id="7788172at2759"/>
<keyword evidence="9" id="KW-1185">Reference proteome</keyword>
<feature type="compositionally biased region" description="Acidic residues" evidence="6">
    <location>
        <begin position="47"/>
        <end position="68"/>
    </location>
</feature>
<dbReference type="OMA" id="YHFINTH"/>
<evidence type="ECO:0000256" key="6">
    <source>
        <dbReference type="SAM" id="MobiDB-lite"/>
    </source>
</evidence>
<dbReference type="SUPFAM" id="SSF57667">
    <property type="entry name" value="beta-beta-alpha zinc fingers"/>
    <property type="match status" value="6"/>
</dbReference>
<evidence type="ECO:0000256" key="3">
    <source>
        <dbReference type="ARBA" id="ARBA00022771"/>
    </source>
</evidence>
<protein>
    <recommendedName>
        <fullName evidence="7">C2H2-type domain-containing protein</fullName>
    </recommendedName>
</protein>
<dbReference type="GO" id="GO:0045944">
    <property type="term" value="P:positive regulation of transcription by RNA polymerase II"/>
    <property type="evidence" value="ECO:0000318"/>
    <property type="project" value="GO_Central"/>
</dbReference>
<organism evidence="8 9">
    <name type="scientific">Strongylocentrotus purpuratus</name>
    <name type="common">Purple sea urchin</name>
    <dbReference type="NCBI Taxonomy" id="7668"/>
    <lineage>
        <taxon>Eukaryota</taxon>
        <taxon>Metazoa</taxon>
        <taxon>Echinodermata</taxon>
        <taxon>Eleutherozoa</taxon>
        <taxon>Echinozoa</taxon>
        <taxon>Echinoidea</taxon>
        <taxon>Euechinoidea</taxon>
        <taxon>Echinacea</taxon>
        <taxon>Camarodonta</taxon>
        <taxon>Echinidea</taxon>
        <taxon>Strongylocentrotidae</taxon>
        <taxon>Strongylocentrotus</taxon>
    </lineage>
</organism>
<dbReference type="PANTHER" id="PTHR24379">
    <property type="entry name" value="KRAB AND ZINC FINGER DOMAIN-CONTAINING"/>
    <property type="match status" value="1"/>
</dbReference>
<feature type="region of interest" description="Disordered" evidence="6">
    <location>
        <begin position="280"/>
        <end position="318"/>
    </location>
</feature>
<feature type="domain" description="C2H2-type" evidence="7">
    <location>
        <begin position="486"/>
        <end position="513"/>
    </location>
</feature>
<dbReference type="GeneID" id="580656"/>
<dbReference type="SMART" id="SM00355">
    <property type="entry name" value="ZnF_C2H2"/>
    <property type="match status" value="13"/>
</dbReference>
<keyword evidence="1" id="KW-0479">Metal-binding</keyword>
<dbReference type="InParanoid" id="A0A7M7TGP3"/>
<evidence type="ECO:0000313" key="8">
    <source>
        <dbReference type="EnsemblMetazoa" id="XP_785795"/>
    </source>
</evidence>
<feature type="compositionally biased region" description="Basic and acidic residues" evidence="6">
    <location>
        <begin position="152"/>
        <end position="189"/>
    </location>
</feature>
<dbReference type="SMART" id="SM00451">
    <property type="entry name" value="ZnF_U1"/>
    <property type="match status" value="2"/>
</dbReference>
<dbReference type="FunFam" id="3.30.160.60:FF:001573">
    <property type="entry name" value="Zinc finger protein 407"/>
    <property type="match status" value="1"/>
</dbReference>
<evidence type="ECO:0000256" key="2">
    <source>
        <dbReference type="ARBA" id="ARBA00022737"/>
    </source>
</evidence>
<feature type="compositionally biased region" description="Polar residues" evidence="6">
    <location>
        <begin position="109"/>
        <end position="119"/>
    </location>
</feature>
<feature type="compositionally biased region" description="Basic and acidic residues" evidence="6">
    <location>
        <begin position="293"/>
        <end position="312"/>
    </location>
</feature>
<reference evidence="9" key="1">
    <citation type="submission" date="2015-02" db="EMBL/GenBank/DDBJ databases">
        <title>Genome sequencing for Strongylocentrotus purpuratus.</title>
        <authorList>
            <person name="Murali S."/>
            <person name="Liu Y."/>
            <person name="Vee V."/>
            <person name="English A."/>
            <person name="Wang M."/>
            <person name="Skinner E."/>
            <person name="Han Y."/>
            <person name="Muzny D.M."/>
            <person name="Worley K.C."/>
            <person name="Gibbs R.A."/>
        </authorList>
    </citation>
    <scope>NUCLEOTIDE SEQUENCE</scope>
</reference>
<dbReference type="PROSITE" id="PS50157">
    <property type="entry name" value="ZINC_FINGER_C2H2_2"/>
    <property type="match status" value="7"/>
</dbReference>
<feature type="domain" description="C2H2-type" evidence="7">
    <location>
        <begin position="658"/>
        <end position="687"/>
    </location>
</feature>
<feature type="domain" description="C2H2-type" evidence="7">
    <location>
        <begin position="514"/>
        <end position="541"/>
    </location>
</feature>
<name>A0A7M7TGP3_STRPU</name>
<sequence length="969" mass="109888">MESGDDVHYCLRCDSEIKGLMAYVEHRQSQCTAADKPSSPENAGSGDAEEDGTQDAEEDGTQDAEEDGTQEKAGEGYVLIDGEPLAIDPPSDLDAESSPKKRGRKRKATSPQTSPQRTPESQKVEERTADSPRRSGRRGIRISYADLAAGIDRSEARMSSDDGKVKDGKAKLSKAKDSKAKDKAKDSSPRKVGRPRKKEETTSDKQKKSVTEKMDEKTMVKKETVEEESVEEETVEEEMVEENMEENQTVGQMVKMRAFQEKNQKTRKNRRKLHVAAQKKLAAKKKKKSINVQKKEGDEVQNKEGDEEHHEAVSSGGSDGFLEDVAAMTDEAAAQNQEASILIKDGKFYCTVCRVYCTSKKKIDVHCVTKKHAKRFKLGPVEPADEEESPSKIKVLREVLECNMCSYRTKNEGHYARHLASISHAQKASVDLYACDKCHRKYKTQEELESHHEFHVIPRCGMCKETFETEELLETHRSEMGHKVENRCPECDKCFSNRGNLRNHMRIHNPDCKYKCDICEYSCVQWADMKKHKYRHMGFKPFKCGLCEAESLTKHGMERHMRTHLIRTKDYKCDICGKGYCEEYLMKQHKYMKHSLERRFPCDFEGCTYAFKFKSSLLLHQRMHTQEKPYLCADCGYKASTKYSLTKHIRLHTGEKPFHCDYPNCNYKCRLSTHLSRHKIIHTGIKPYHCPFCLYACNNKQNLRKHLLNTKSHFGLKMYKCKICPDYSTNVFRDYVFHIRQNHAEDEKYISYFEVAESVTLKNLHMAAALKNEENIAAEAIQTEEMMGEEDLQSFSVVTIVPGKKGGKKRNVTIMDDRVEVQKKLEQVILALEDHSAEVEAKAAGEAQAGHSSQETESVVPIAIHGNNLGDYVGLVDKELALGKDGETIVIVPEVENETEVCTTETTEAVVPTGEGGEAITQFVVEFDQQGRLVTEEDLAAATWLHNMGNIQDVTVEIQEEAATEEVQG</sequence>
<feature type="compositionally biased region" description="Acidic residues" evidence="6">
    <location>
        <begin position="225"/>
        <end position="245"/>
    </location>
</feature>
<dbReference type="FunFam" id="3.30.160.60:FF:000110">
    <property type="entry name" value="Zinc finger protein-like"/>
    <property type="match status" value="1"/>
</dbReference>
<dbReference type="EnsemblMetazoa" id="XM_030975084">
    <property type="protein sequence ID" value="XP_030830944"/>
    <property type="gene ID" value="LOC580656"/>
</dbReference>
<keyword evidence="4" id="KW-0862">Zinc</keyword>
<keyword evidence="2" id="KW-0677">Repeat</keyword>
<feature type="domain" description="C2H2-type" evidence="7">
    <location>
        <begin position="600"/>
        <end position="629"/>
    </location>
</feature>
<dbReference type="FunFam" id="3.30.160.60:FF:005286">
    <property type="match status" value="1"/>
</dbReference>
<evidence type="ECO:0000313" key="9">
    <source>
        <dbReference type="Proteomes" id="UP000007110"/>
    </source>
</evidence>
<dbReference type="KEGG" id="spu:580656"/>
<dbReference type="InterPro" id="IPR036236">
    <property type="entry name" value="Znf_C2H2_sf"/>
</dbReference>
<dbReference type="PROSITE" id="PS00028">
    <property type="entry name" value="ZINC_FINGER_C2H2_1"/>
    <property type="match status" value="6"/>
</dbReference>